<dbReference type="EMBL" id="NFDL01000120">
    <property type="protein sequence ID" value="OTY34933.1"/>
    <property type="molecule type" value="Genomic_DNA"/>
</dbReference>
<sequence>MIYFSFIVSVVSLIGSLYFSEIKGFIPCNLCWYQRILMYPLPFLILISLIKDDKNIKYYLGGLSLIGIIIAGYHNFIQFNQKQSAFCSITSNCSTVYEKYFDFITIPLMSLVAFLLIFLASCFIKINSNIENTQD</sequence>
<dbReference type="PIRSF" id="PIRSF036659">
    <property type="entry name" value="BdbC"/>
    <property type="match status" value="1"/>
</dbReference>
<evidence type="ECO:0000256" key="8">
    <source>
        <dbReference type="ARBA" id="ARBA00023136"/>
    </source>
</evidence>
<keyword evidence="5" id="KW-0249">Electron transport</keyword>
<dbReference type="PANTHER" id="PTHR43469:SF1">
    <property type="entry name" value="SPBETA PROPHAGE-DERIVED DISULFIDE BOND FORMATION PROTEIN B"/>
    <property type="match status" value="1"/>
</dbReference>
<keyword evidence="6 12" id="KW-1133">Transmembrane helix</keyword>
<dbReference type="GO" id="GO:0006457">
    <property type="term" value="P:protein folding"/>
    <property type="evidence" value="ECO:0007669"/>
    <property type="project" value="InterPro"/>
</dbReference>
<dbReference type="AlphaFoldDB" id="A0A243AZL7"/>
<evidence type="ECO:0000256" key="12">
    <source>
        <dbReference type="SAM" id="Phobius"/>
    </source>
</evidence>
<name>A0A243AZL7_BACTU</name>
<evidence type="ECO:0000256" key="5">
    <source>
        <dbReference type="ARBA" id="ARBA00022982"/>
    </source>
</evidence>
<keyword evidence="3" id="KW-0813">Transport</keyword>
<keyword evidence="10" id="KW-0143">Chaperone</keyword>
<dbReference type="GO" id="GO:0016020">
    <property type="term" value="C:membrane"/>
    <property type="evidence" value="ECO:0007669"/>
    <property type="project" value="UniProtKB-SubCell"/>
</dbReference>
<accession>A0A243AZL7</accession>
<evidence type="ECO:0000256" key="1">
    <source>
        <dbReference type="ARBA" id="ARBA00004141"/>
    </source>
</evidence>
<dbReference type="SUPFAM" id="SSF158442">
    <property type="entry name" value="DsbB-like"/>
    <property type="match status" value="1"/>
</dbReference>
<feature type="transmembrane region" description="Helical" evidence="12">
    <location>
        <begin position="104"/>
        <end position="124"/>
    </location>
</feature>
<keyword evidence="7" id="KW-0560">Oxidoreductase</keyword>
<organism evidence="13 14">
    <name type="scientific">Bacillus thuringiensis serovar pingluonsis</name>
    <dbReference type="NCBI Taxonomy" id="180881"/>
    <lineage>
        <taxon>Bacteria</taxon>
        <taxon>Bacillati</taxon>
        <taxon>Bacillota</taxon>
        <taxon>Bacilli</taxon>
        <taxon>Bacillales</taxon>
        <taxon>Bacillaceae</taxon>
        <taxon>Bacillus</taxon>
        <taxon>Bacillus cereus group</taxon>
    </lineage>
</organism>
<keyword evidence="9" id="KW-1015">Disulfide bond</keyword>
<proteinExistence type="inferred from homology"/>
<feature type="transmembrane region" description="Helical" evidence="12">
    <location>
        <begin position="7"/>
        <end position="26"/>
    </location>
</feature>
<dbReference type="InterPro" id="IPR023380">
    <property type="entry name" value="DsbB-like_sf"/>
</dbReference>
<keyword evidence="11" id="KW-0676">Redox-active center</keyword>
<dbReference type="Pfam" id="PF02600">
    <property type="entry name" value="DsbB"/>
    <property type="match status" value="1"/>
</dbReference>
<evidence type="ECO:0000256" key="7">
    <source>
        <dbReference type="ARBA" id="ARBA00023002"/>
    </source>
</evidence>
<reference evidence="13 14" key="1">
    <citation type="submission" date="2016-10" db="EMBL/GenBank/DDBJ databases">
        <title>Comparative genomics of Bacillus thuringiensis reveals a path to pathogens against multiple invertebrate hosts.</title>
        <authorList>
            <person name="Zheng J."/>
            <person name="Gao Q."/>
            <person name="Liu H."/>
            <person name="Peng D."/>
            <person name="Ruan L."/>
            <person name="Sun M."/>
        </authorList>
    </citation>
    <scope>NUCLEOTIDE SEQUENCE [LARGE SCALE GENOMIC DNA]</scope>
    <source>
        <strain evidence="13">BGSC 4BX1</strain>
    </source>
</reference>
<evidence type="ECO:0000256" key="2">
    <source>
        <dbReference type="ARBA" id="ARBA00007602"/>
    </source>
</evidence>
<evidence type="ECO:0000256" key="10">
    <source>
        <dbReference type="ARBA" id="ARBA00023186"/>
    </source>
</evidence>
<dbReference type="Proteomes" id="UP000195089">
    <property type="component" value="Unassembled WGS sequence"/>
</dbReference>
<protein>
    <submittedName>
        <fullName evidence="13">Disulfide bond formation protein B</fullName>
    </submittedName>
</protein>
<dbReference type="PANTHER" id="PTHR43469">
    <property type="entry name" value="DISULFIDE FORMATION PROTEIN-RELATED"/>
    <property type="match status" value="1"/>
</dbReference>
<feature type="transmembrane region" description="Helical" evidence="12">
    <location>
        <begin position="32"/>
        <end position="51"/>
    </location>
</feature>
<evidence type="ECO:0000313" key="13">
    <source>
        <dbReference type="EMBL" id="OTY34933.1"/>
    </source>
</evidence>
<keyword evidence="4 12" id="KW-0812">Transmembrane</keyword>
<evidence type="ECO:0000256" key="4">
    <source>
        <dbReference type="ARBA" id="ARBA00022692"/>
    </source>
</evidence>
<dbReference type="InterPro" id="IPR012187">
    <property type="entry name" value="Disulphide_bond_form_BdbC"/>
</dbReference>
<dbReference type="RefSeq" id="WP_000639070.1">
    <property type="nucleotide sequence ID" value="NZ_NFDL01000120.1"/>
</dbReference>
<evidence type="ECO:0000256" key="6">
    <source>
        <dbReference type="ARBA" id="ARBA00022989"/>
    </source>
</evidence>
<dbReference type="InterPro" id="IPR003752">
    <property type="entry name" value="DiS_bond_form_DsbB/BdbC"/>
</dbReference>
<evidence type="ECO:0000256" key="11">
    <source>
        <dbReference type="ARBA" id="ARBA00023284"/>
    </source>
</evidence>
<comment type="subcellular location">
    <subcellularLocation>
        <location evidence="1">Membrane</location>
        <topology evidence="1">Multi-pass membrane protein</topology>
    </subcellularLocation>
</comment>
<dbReference type="Gene3D" id="1.20.1550.10">
    <property type="entry name" value="DsbB-like"/>
    <property type="match status" value="1"/>
</dbReference>
<evidence type="ECO:0000256" key="3">
    <source>
        <dbReference type="ARBA" id="ARBA00022448"/>
    </source>
</evidence>
<comment type="caution">
    <text evidence="13">The sequence shown here is derived from an EMBL/GenBank/DDBJ whole genome shotgun (WGS) entry which is preliminary data.</text>
</comment>
<keyword evidence="8 12" id="KW-0472">Membrane</keyword>
<comment type="similarity">
    <text evidence="2">Belongs to the DsbB family. BdbC subfamily.</text>
</comment>
<dbReference type="GO" id="GO:0015035">
    <property type="term" value="F:protein-disulfide reductase activity"/>
    <property type="evidence" value="ECO:0007669"/>
    <property type="project" value="InterPro"/>
</dbReference>
<gene>
    <name evidence="13" type="ORF">BK742_27135</name>
</gene>
<feature type="transmembrane region" description="Helical" evidence="12">
    <location>
        <begin position="58"/>
        <end position="76"/>
    </location>
</feature>
<evidence type="ECO:0000313" key="14">
    <source>
        <dbReference type="Proteomes" id="UP000195089"/>
    </source>
</evidence>
<evidence type="ECO:0000256" key="9">
    <source>
        <dbReference type="ARBA" id="ARBA00023157"/>
    </source>
</evidence>